<dbReference type="OrthoDB" id="9814774at2"/>
<dbReference type="SUPFAM" id="SSF54637">
    <property type="entry name" value="Thioesterase/thiol ester dehydrase-isomerase"/>
    <property type="match status" value="1"/>
</dbReference>
<dbReference type="InterPro" id="IPR027961">
    <property type="entry name" value="DUF4442"/>
</dbReference>
<name>A0A2V1GU44_9GAMM</name>
<dbReference type="Pfam" id="PF14539">
    <property type="entry name" value="DUF4442"/>
    <property type="match status" value="1"/>
</dbReference>
<gene>
    <name evidence="1" type="ORF">DC094_09880</name>
</gene>
<evidence type="ECO:0000313" key="1">
    <source>
        <dbReference type="EMBL" id="PVZ69606.1"/>
    </source>
</evidence>
<accession>A0A2V1GU44</accession>
<dbReference type="InterPro" id="IPR029069">
    <property type="entry name" value="HotDog_dom_sf"/>
</dbReference>
<protein>
    <submittedName>
        <fullName evidence="1">Tetrameric acyl-CoA thioesterase</fullName>
    </submittedName>
</protein>
<reference evidence="1 2" key="1">
    <citation type="submission" date="2018-04" db="EMBL/GenBank/DDBJ databases">
        <title>Thalassorhabdus spongiae gen. nov., sp. nov., isolated from a marine sponge in South-West Iceland.</title>
        <authorList>
            <person name="Knobloch S."/>
            <person name="Daussin A."/>
            <person name="Johannsson R."/>
            <person name="Marteinsson V.T."/>
        </authorList>
    </citation>
    <scope>NUCLEOTIDE SEQUENCE [LARGE SCALE GENOMIC DNA]</scope>
    <source>
        <strain evidence="1 2">Hp12</strain>
    </source>
</reference>
<organism evidence="1 2">
    <name type="scientific">Pelagibaculum spongiae</name>
    <dbReference type="NCBI Taxonomy" id="2080658"/>
    <lineage>
        <taxon>Bacteria</taxon>
        <taxon>Pseudomonadati</taxon>
        <taxon>Pseudomonadota</taxon>
        <taxon>Gammaproteobacteria</taxon>
        <taxon>Oceanospirillales</taxon>
        <taxon>Pelagibaculum</taxon>
    </lineage>
</organism>
<sequence length="151" mass="17298">MKLSPKTLKRLLNFYPPYIGAGIKIEHISNDWSELQVSMSLRWYNRNAVGTHFGGSLYSMVDPHVMLLLMQLLGKKYFVWDKSAHIDFIKPGKGKVTAIIKISAADLEDIKQKTENGEKYLPEFKVEVRDQENNLVALATKTLYIKKKPTD</sequence>
<comment type="caution">
    <text evidence="1">The sequence shown here is derived from an EMBL/GenBank/DDBJ whole genome shotgun (WGS) entry which is preliminary data.</text>
</comment>
<dbReference type="Gene3D" id="3.10.129.10">
    <property type="entry name" value="Hotdog Thioesterase"/>
    <property type="match status" value="1"/>
</dbReference>
<keyword evidence="2" id="KW-1185">Reference proteome</keyword>
<dbReference type="Proteomes" id="UP000244906">
    <property type="component" value="Unassembled WGS sequence"/>
</dbReference>
<dbReference type="AlphaFoldDB" id="A0A2V1GU44"/>
<evidence type="ECO:0000313" key="2">
    <source>
        <dbReference type="Proteomes" id="UP000244906"/>
    </source>
</evidence>
<dbReference type="EMBL" id="QDDL01000003">
    <property type="protein sequence ID" value="PVZ69606.1"/>
    <property type="molecule type" value="Genomic_DNA"/>
</dbReference>
<proteinExistence type="predicted"/>
<dbReference type="RefSeq" id="WP_116686941.1">
    <property type="nucleotide sequence ID" value="NZ_CAWNYD010000003.1"/>
</dbReference>